<reference evidence="10" key="1">
    <citation type="submission" date="2021-01" db="EMBL/GenBank/DDBJ databases">
        <authorList>
            <person name="Corre E."/>
            <person name="Pelletier E."/>
            <person name="Niang G."/>
            <person name="Scheremetjew M."/>
            <person name="Finn R."/>
            <person name="Kale V."/>
            <person name="Holt S."/>
            <person name="Cochrane G."/>
            <person name="Meng A."/>
            <person name="Brown T."/>
            <person name="Cohen L."/>
        </authorList>
    </citation>
    <scope>NUCLEOTIDE SEQUENCE</scope>
    <source>
        <strain evidence="10">RCC1130</strain>
    </source>
</reference>
<dbReference type="AlphaFoldDB" id="A0A7S0J9G8"/>
<comment type="similarity">
    <text evidence="2">Belongs to the eukaryotic RPA43 RNA polymerase subunit family.</text>
</comment>
<comment type="subcellular location">
    <subcellularLocation>
        <location evidence="1">Nucleus</location>
        <location evidence="1">Nucleolus</location>
    </subcellularLocation>
</comment>
<evidence type="ECO:0000256" key="7">
    <source>
        <dbReference type="SAM" id="MobiDB-lite"/>
    </source>
</evidence>
<feature type="compositionally biased region" description="Basic and acidic residues" evidence="7">
    <location>
        <begin position="176"/>
        <end position="189"/>
    </location>
</feature>
<dbReference type="Pfam" id="PF03876">
    <property type="entry name" value="SHS2_Rpb7-N"/>
    <property type="match status" value="1"/>
</dbReference>
<sequence>MSRLPRAASEGGSSALVHADLKMHLRLSPAYLGNIRAGIAEQLNRSLLRYISRLRGVVLCYSNIQILDDLGCIANDDPHIHIPVSLCVLLFAPTVGDRLDGVVTRIGSDHMGLLVYGLFNVSIGNPQTPGRRPYKVGKTVTFKVASLSVVDGFLSIVGDLSDGRSDVQGQPPGRAGEQHQQQRIEKQRC</sequence>
<dbReference type="PANTHER" id="PTHR12709">
    <property type="entry name" value="DNA-DIRECTED RNA POLYMERASE II, III"/>
    <property type="match status" value="1"/>
</dbReference>
<dbReference type="InterPro" id="IPR005576">
    <property type="entry name" value="Rpb7-like_N"/>
</dbReference>
<evidence type="ECO:0000313" key="10">
    <source>
        <dbReference type="EMBL" id="CAD8544389.1"/>
    </source>
</evidence>
<dbReference type="GO" id="GO:0006362">
    <property type="term" value="P:transcription elongation by RNA polymerase I"/>
    <property type="evidence" value="ECO:0007669"/>
    <property type="project" value="TreeGrafter"/>
</dbReference>
<evidence type="ECO:0000256" key="1">
    <source>
        <dbReference type="ARBA" id="ARBA00004604"/>
    </source>
</evidence>
<keyword evidence="4" id="KW-0597">Phosphoprotein</keyword>
<dbReference type="PANTHER" id="PTHR12709:SF5">
    <property type="entry name" value="DNA-DIRECTED RNA POLYMERASE I SUBUNIT RPA43"/>
    <property type="match status" value="1"/>
</dbReference>
<evidence type="ECO:0000259" key="9">
    <source>
        <dbReference type="Pfam" id="PF17875"/>
    </source>
</evidence>
<dbReference type="InterPro" id="IPR036898">
    <property type="entry name" value="RNA_pol_Rpb7-like_N_sf"/>
</dbReference>
<evidence type="ECO:0000259" key="8">
    <source>
        <dbReference type="Pfam" id="PF03876"/>
    </source>
</evidence>
<feature type="domain" description="RNA polymerase Rpb7-like N-terminal" evidence="8">
    <location>
        <begin position="22"/>
        <end position="77"/>
    </location>
</feature>
<dbReference type="Gene3D" id="2.40.50.1060">
    <property type="match status" value="1"/>
</dbReference>
<evidence type="ECO:0000256" key="3">
    <source>
        <dbReference type="ARBA" id="ARBA00022478"/>
    </source>
</evidence>
<keyword evidence="6" id="KW-0539">Nucleus</keyword>
<evidence type="ECO:0000256" key="6">
    <source>
        <dbReference type="ARBA" id="ARBA00023242"/>
    </source>
</evidence>
<name>A0A7S0J9G8_9EUKA</name>
<dbReference type="InterPro" id="IPR045113">
    <property type="entry name" value="Rpb7-like"/>
</dbReference>
<feature type="region of interest" description="Disordered" evidence="7">
    <location>
        <begin position="163"/>
        <end position="189"/>
    </location>
</feature>
<keyword evidence="3" id="KW-0240">DNA-directed RNA polymerase</keyword>
<dbReference type="GO" id="GO:0005736">
    <property type="term" value="C:RNA polymerase I complex"/>
    <property type="evidence" value="ECO:0007669"/>
    <property type="project" value="TreeGrafter"/>
</dbReference>
<dbReference type="EMBL" id="HBER01038860">
    <property type="protein sequence ID" value="CAD8544389.1"/>
    <property type="molecule type" value="Transcribed_RNA"/>
</dbReference>
<protein>
    <recommendedName>
        <fullName evidence="11">RPA43 OB domain-containing protein</fullName>
    </recommendedName>
</protein>
<dbReference type="Gene3D" id="3.30.1490.120">
    <property type="entry name" value="RNA polymerase Rpb7-like, N-terminal domain"/>
    <property type="match status" value="1"/>
</dbReference>
<evidence type="ECO:0000256" key="2">
    <source>
        <dbReference type="ARBA" id="ARBA00005930"/>
    </source>
</evidence>
<evidence type="ECO:0008006" key="11">
    <source>
        <dbReference type="Google" id="ProtNLM"/>
    </source>
</evidence>
<dbReference type="Pfam" id="PF17875">
    <property type="entry name" value="RPA43_OB"/>
    <property type="match status" value="1"/>
</dbReference>
<dbReference type="InterPro" id="IPR041178">
    <property type="entry name" value="RPA43_OB"/>
</dbReference>
<gene>
    <name evidence="10" type="ORF">CLEP1334_LOCUS19676</name>
</gene>
<organism evidence="10">
    <name type="scientific">Calcidiscus leptoporus</name>
    <dbReference type="NCBI Taxonomy" id="127549"/>
    <lineage>
        <taxon>Eukaryota</taxon>
        <taxon>Haptista</taxon>
        <taxon>Haptophyta</taxon>
        <taxon>Prymnesiophyceae</taxon>
        <taxon>Coccolithales</taxon>
        <taxon>Calcidiscaceae</taxon>
        <taxon>Calcidiscus</taxon>
    </lineage>
</organism>
<proteinExistence type="inferred from homology"/>
<evidence type="ECO:0000256" key="5">
    <source>
        <dbReference type="ARBA" id="ARBA00023163"/>
    </source>
</evidence>
<feature type="domain" description="RPA43 OB" evidence="9">
    <location>
        <begin position="93"/>
        <end position="129"/>
    </location>
</feature>
<keyword evidence="5" id="KW-0804">Transcription</keyword>
<accession>A0A7S0J9G8</accession>
<dbReference type="GO" id="GO:0006352">
    <property type="term" value="P:DNA-templated transcription initiation"/>
    <property type="evidence" value="ECO:0007669"/>
    <property type="project" value="InterPro"/>
</dbReference>
<evidence type="ECO:0000256" key="4">
    <source>
        <dbReference type="ARBA" id="ARBA00022553"/>
    </source>
</evidence>